<organism evidence="1">
    <name type="scientific">Timema cristinae</name>
    <name type="common">Walking stick</name>
    <dbReference type="NCBI Taxonomy" id="61476"/>
    <lineage>
        <taxon>Eukaryota</taxon>
        <taxon>Metazoa</taxon>
        <taxon>Ecdysozoa</taxon>
        <taxon>Arthropoda</taxon>
        <taxon>Hexapoda</taxon>
        <taxon>Insecta</taxon>
        <taxon>Pterygota</taxon>
        <taxon>Neoptera</taxon>
        <taxon>Polyneoptera</taxon>
        <taxon>Phasmatodea</taxon>
        <taxon>Timematodea</taxon>
        <taxon>Timematoidea</taxon>
        <taxon>Timematidae</taxon>
        <taxon>Timema</taxon>
    </lineage>
</organism>
<dbReference type="AlphaFoldDB" id="A0A7R9CDT1"/>
<evidence type="ECO:0000313" key="1">
    <source>
        <dbReference type="EMBL" id="CAD7392805.1"/>
    </source>
</evidence>
<protein>
    <submittedName>
        <fullName evidence="1">Uncharacterized protein</fullName>
    </submittedName>
</protein>
<proteinExistence type="predicted"/>
<name>A0A7R9CDT1_TIMCR</name>
<accession>A0A7R9CDT1</accession>
<dbReference type="EMBL" id="OC316591">
    <property type="protein sequence ID" value="CAD7392805.1"/>
    <property type="molecule type" value="Genomic_DNA"/>
</dbReference>
<sequence>MEILVVPRDISRIVAGGKAPGLGGATLYQVVHHLAVVLQVEVKVNCGSKGHIQHFTLVGSSNRRLQYQDWQALSRSLCELRPLCELRALKLLGSVCTYGDVDPNVRTSRDQLPPSSVGQHMVAVVCVVYGDVEAGQPTLSRFRQNRQGSVGQYEAQVWGVCHSLNELRRSRCLRFPSVELTAAVTRRSVSPILMQAFLRRNTSNLRWVLQYIISEELGWLNLEEVNPHLCGRKVENHLEKNIPSSPERDSNLDILVLGSLSHYETDVLSNYATGAGVRCKGRGVKIQSVSTSSLNCTALSESKARNMTPASAWAPRDTLGCT</sequence>
<gene>
    <name evidence="1" type="ORF">TCEB3V08_LOCUS809</name>
</gene>
<reference evidence="1" key="1">
    <citation type="submission" date="2020-11" db="EMBL/GenBank/DDBJ databases">
        <authorList>
            <person name="Tran Van P."/>
        </authorList>
    </citation>
    <scope>NUCLEOTIDE SEQUENCE</scope>
</reference>